<evidence type="ECO:0000313" key="2">
    <source>
        <dbReference type="Proteomes" id="UP000313645"/>
    </source>
</evidence>
<protein>
    <submittedName>
        <fullName evidence="1">Uncharacterized protein</fullName>
    </submittedName>
</protein>
<keyword evidence="2" id="KW-1185">Reference proteome</keyword>
<reference evidence="1 2" key="1">
    <citation type="submission" date="2019-02" db="EMBL/GenBank/DDBJ databases">
        <title>Marinobacter halodurans sp. nov., a marine bacterium isolated from sea tidal flat.</title>
        <authorList>
            <person name="Yoo Y."/>
            <person name="Lee D.W."/>
            <person name="Kim B.S."/>
            <person name="Kim J.-J."/>
        </authorList>
    </citation>
    <scope>NUCLEOTIDE SEQUENCE [LARGE SCALE GENOMIC DNA]</scope>
    <source>
        <strain evidence="1 2">YJ-S3-2</strain>
    </source>
</reference>
<sequence>MKRNKSETGSSFPFGGERVVIWFDNPNVDPVGLSESAFPYPNKVIDRAYLPGTDRLISVVLLPLTEAEIQEIRKAAVGQGSTAWIREGENYVSRWKSGHYQH</sequence>
<accession>A0ABY1ZM88</accession>
<dbReference type="RefSeq" id="WP_131480450.1">
    <property type="nucleotide sequence ID" value="NZ_SJDL01000008.1"/>
</dbReference>
<proteinExistence type="predicted"/>
<dbReference type="EMBL" id="SJDL01000008">
    <property type="protein sequence ID" value="TBW57415.1"/>
    <property type="molecule type" value="Genomic_DNA"/>
</dbReference>
<organism evidence="1 2">
    <name type="scientific">Marinobacter halodurans</name>
    <dbReference type="NCBI Taxonomy" id="2528979"/>
    <lineage>
        <taxon>Bacteria</taxon>
        <taxon>Pseudomonadati</taxon>
        <taxon>Pseudomonadota</taxon>
        <taxon>Gammaproteobacteria</taxon>
        <taxon>Pseudomonadales</taxon>
        <taxon>Marinobacteraceae</taxon>
        <taxon>Marinobacter</taxon>
    </lineage>
</organism>
<dbReference type="Proteomes" id="UP000313645">
    <property type="component" value="Unassembled WGS sequence"/>
</dbReference>
<name>A0ABY1ZM88_9GAMM</name>
<evidence type="ECO:0000313" key="1">
    <source>
        <dbReference type="EMBL" id="TBW57415.1"/>
    </source>
</evidence>
<gene>
    <name evidence="1" type="ORF">EZI54_07085</name>
</gene>
<comment type="caution">
    <text evidence="1">The sequence shown here is derived from an EMBL/GenBank/DDBJ whole genome shotgun (WGS) entry which is preliminary data.</text>
</comment>